<organism evidence="2 3">
    <name type="scientific">Candidatus Nitrosymbiomonas proteolyticus</name>
    <dbReference type="NCBI Taxonomy" id="2608984"/>
    <lineage>
        <taxon>Bacteria</taxon>
        <taxon>Bacillati</taxon>
        <taxon>Armatimonadota</taxon>
        <taxon>Armatimonadota incertae sedis</taxon>
        <taxon>Candidatus Nitrosymbiomonas</taxon>
    </lineage>
</organism>
<name>A0A809RJI9_9BACT</name>
<feature type="transmembrane region" description="Helical" evidence="1">
    <location>
        <begin position="101"/>
        <end position="120"/>
    </location>
</feature>
<dbReference type="KEGG" id="npy:NPRO_22800"/>
<gene>
    <name evidence="2" type="ORF">NPRO_22800</name>
</gene>
<feature type="transmembrane region" description="Helical" evidence="1">
    <location>
        <begin position="7"/>
        <end position="30"/>
    </location>
</feature>
<feature type="transmembrane region" description="Helical" evidence="1">
    <location>
        <begin position="75"/>
        <end position="95"/>
    </location>
</feature>
<keyword evidence="1" id="KW-0812">Transmembrane</keyword>
<dbReference type="AlphaFoldDB" id="A0A809RJI9"/>
<keyword evidence="1" id="KW-1133">Transmembrane helix</keyword>
<keyword evidence="1" id="KW-0472">Membrane</keyword>
<dbReference type="EMBL" id="AP021858">
    <property type="protein sequence ID" value="BBO24685.1"/>
    <property type="molecule type" value="Genomic_DNA"/>
</dbReference>
<protein>
    <submittedName>
        <fullName evidence="2">Uncharacterized protein</fullName>
    </submittedName>
</protein>
<evidence type="ECO:0000256" key="1">
    <source>
        <dbReference type="SAM" id="Phobius"/>
    </source>
</evidence>
<feature type="transmembrane region" description="Helical" evidence="1">
    <location>
        <begin position="42"/>
        <end position="63"/>
    </location>
</feature>
<evidence type="ECO:0000313" key="2">
    <source>
        <dbReference type="EMBL" id="BBO24685.1"/>
    </source>
</evidence>
<accession>A0A809RJI9</accession>
<proteinExistence type="predicted"/>
<dbReference type="Proteomes" id="UP000662873">
    <property type="component" value="Chromosome"/>
</dbReference>
<reference evidence="2" key="1">
    <citation type="journal article" name="DNA Res.">
        <title>The physiological potential of anammox bacteria as revealed by their core genome structure.</title>
        <authorList>
            <person name="Okubo T."/>
            <person name="Toyoda A."/>
            <person name="Fukuhara K."/>
            <person name="Uchiyama I."/>
            <person name="Harigaya Y."/>
            <person name="Kuroiwa M."/>
            <person name="Suzuki T."/>
            <person name="Murakami Y."/>
            <person name="Suwa Y."/>
            <person name="Takami H."/>
        </authorList>
    </citation>
    <scope>NUCLEOTIDE SEQUENCE</scope>
    <source>
        <strain evidence="2">317325-2</strain>
    </source>
</reference>
<evidence type="ECO:0000313" key="3">
    <source>
        <dbReference type="Proteomes" id="UP000662873"/>
    </source>
</evidence>
<sequence length="133" mass="13607">MPLAGRILMAAGGLIAASLVGLGMRVLFTLAARPIVGARLELMLEAIVVGICLVVAVPIAALLRKGAFRKAAWAGFAAHWGLGALQVVTIAYLPWGSGSVSASLSFAALAGLSLFIAGLGREIARWLAELGTQ</sequence>